<dbReference type="InterPro" id="IPR025661">
    <property type="entry name" value="Pept_asp_AS"/>
</dbReference>
<dbReference type="SUPFAM" id="SSF54001">
    <property type="entry name" value="Cysteine proteinases"/>
    <property type="match status" value="1"/>
</dbReference>
<dbReference type="AlphaFoldDB" id="A0AAF3FM38"/>
<keyword evidence="3" id="KW-0175">Coiled coil</keyword>
<evidence type="ECO:0000313" key="6">
    <source>
        <dbReference type="WBParaSite" id="MBELARI_LOCUS8203"/>
    </source>
</evidence>
<dbReference type="PROSITE" id="PS00640">
    <property type="entry name" value="THIOL_PROTEASE_ASN"/>
    <property type="match status" value="1"/>
</dbReference>
<dbReference type="Proteomes" id="UP000887575">
    <property type="component" value="Unassembled WGS sequence"/>
</dbReference>
<dbReference type="InterPro" id="IPR013128">
    <property type="entry name" value="Peptidase_C1A"/>
</dbReference>
<dbReference type="InterPro" id="IPR025660">
    <property type="entry name" value="Pept_his_AS"/>
</dbReference>
<accession>A0AAF3FM38</accession>
<evidence type="ECO:0000256" key="3">
    <source>
        <dbReference type="SAM" id="Coils"/>
    </source>
</evidence>
<keyword evidence="5" id="KW-1185">Reference proteome</keyword>
<dbReference type="WBParaSite" id="MBELARI_LOCUS8203">
    <property type="protein sequence ID" value="MBELARI_LOCUS8203"/>
    <property type="gene ID" value="MBELARI_LOCUS8203"/>
</dbReference>
<dbReference type="PRINTS" id="PR00705">
    <property type="entry name" value="PAPAIN"/>
</dbReference>
<proteinExistence type="inferred from homology"/>
<evidence type="ECO:0000259" key="4">
    <source>
        <dbReference type="SMART" id="SM00645"/>
    </source>
</evidence>
<keyword evidence="2" id="KW-1015">Disulfide bond</keyword>
<protein>
    <recommendedName>
        <fullName evidence="4">Peptidase C1A papain C-terminal domain-containing protein</fullName>
    </recommendedName>
</protein>
<evidence type="ECO:0000256" key="2">
    <source>
        <dbReference type="ARBA" id="ARBA00023157"/>
    </source>
</evidence>
<evidence type="ECO:0000313" key="5">
    <source>
        <dbReference type="Proteomes" id="UP000887575"/>
    </source>
</evidence>
<reference evidence="6" key="1">
    <citation type="submission" date="2024-02" db="UniProtKB">
        <authorList>
            <consortium name="WormBaseParasite"/>
        </authorList>
    </citation>
    <scope>IDENTIFICATION</scope>
</reference>
<dbReference type="GO" id="GO:0006508">
    <property type="term" value="P:proteolysis"/>
    <property type="evidence" value="ECO:0007669"/>
    <property type="project" value="InterPro"/>
</dbReference>
<dbReference type="PANTHER" id="PTHR12411">
    <property type="entry name" value="CYSTEINE PROTEASE FAMILY C1-RELATED"/>
    <property type="match status" value="1"/>
</dbReference>
<dbReference type="InterPro" id="IPR038765">
    <property type="entry name" value="Papain-like_cys_pep_sf"/>
</dbReference>
<name>A0AAF3FM38_9BILA</name>
<dbReference type="InterPro" id="IPR000668">
    <property type="entry name" value="Peptidase_C1A_C"/>
</dbReference>
<dbReference type="SMART" id="SM00645">
    <property type="entry name" value="Pept_C1"/>
    <property type="match status" value="1"/>
</dbReference>
<evidence type="ECO:0000256" key="1">
    <source>
        <dbReference type="ARBA" id="ARBA00008455"/>
    </source>
</evidence>
<feature type="coiled-coil region" evidence="3">
    <location>
        <begin position="171"/>
        <end position="208"/>
    </location>
</feature>
<dbReference type="InterPro" id="IPR039417">
    <property type="entry name" value="Peptidase_C1A_papain-like"/>
</dbReference>
<comment type="similarity">
    <text evidence="1">Belongs to the peptidase C1 family.</text>
</comment>
<organism evidence="5 6">
    <name type="scientific">Mesorhabditis belari</name>
    <dbReference type="NCBI Taxonomy" id="2138241"/>
    <lineage>
        <taxon>Eukaryota</taxon>
        <taxon>Metazoa</taxon>
        <taxon>Ecdysozoa</taxon>
        <taxon>Nematoda</taxon>
        <taxon>Chromadorea</taxon>
        <taxon>Rhabditida</taxon>
        <taxon>Rhabditina</taxon>
        <taxon>Rhabditomorpha</taxon>
        <taxon>Rhabditoidea</taxon>
        <taxon>Rhabditidae</taxon>
        <taxon>Mesorhabditinae</taxon>
        <taxon>Mesorhabditis</taxon>
    </lineage>
</organism>
<feature type="domain" description="Peptidase C1A papain C-terminal" evidence="4">
    <location>
        <begin position="281"/>
        <end position="506"/>
    </location>
</feature>
<dbReference type="Gene3D" id="3.90.70.10">
    <property type="entry name" value="Cysteine proteinases"/>
    <property type="match status" value="1"/>
</dbReference>
<dbReference type="CDD" id="cd02248">
    <property type="entry name" value="Peptidase_C1A"/>
    <property type="match status" value="1"/>
</dbReference>
<dbReference type="PROSITE" id="PS00639">
    <property type="entry name" value="THIOL_PROTEASE_HIS"/>
    <property type="match status" value="1"/>
</dbReference>
<dbReference type="Pfam" id="PF00112">
    <property type="entry name" value="Peptidase_C1"/>
    <property type="match status" value="1"/>
</dbReference>
<dbReference type="GO" id="GO:0008234">
    <property type="term" value="F:cysteine-type peptidase activity"/>
    <property type="evidence" value="ECO:0007669"/>
    <property type="project" value="InterPro"/>
</dbReference>
<sequence>MFITVSYVKDVICKSPSIETFNPDPPIVAKCHASETKEEIEKICGELNDDSVCNDVVKFAKCHVDQLEKLCHAENMNKIVIDFYKLLSKIDPKFARCAGEVIMAMNKVSFGDDSAEKSDEKSDESKEGFDPKYAEAYARAARLLTNAGWELGSNFDEFLAYQKEFGFKLDENRMAEELKIFEENEKELKELQEAAEKEKATYKLGRNQYMMLDDDEFREKVLVDSKSFDSPLDKEAVDVEEAKKLWDEGREEQNDWLQKMDEERGETTGQTTRARRGANLLPETFDWRNYGVISPVKNQLECSSCWAFTTVGLMEAQHAIKTGKASNGKNIELLDLAEQQMGCMNKAKATPEGVCNPQPTADALDFLKDSNGIGLETDAPYHITGDMGCYQINNPKVRVSKYIWLGENASVDTIKDAVRQGGPIAIAMLFNKDFGFYKGGIFSKECPDDSMGGHAMLLVGWGKENDIPYWIVKNSWGEKWGENGFMKVQMGVNLCNIETRSLHQATIV</sequence>